<evidence type="ECO:0000256" key="1">
    <source>
        <dbReference type="SAM" id="MobiDB-lite"/>
    </source>
</evidence>
<feature type="compositionally biased region" description="Basic and acidic residues" evidence="1">
    <location>
        <begin position="267"/>
        <end position="280"/>
    </location>
</feature>
<feature type="compositionally biased region" description="Basic and acidic residues" evidence="1">
    <location>
        <begin position="658"/>
        <end position="671"/>
    </location>
</feature>
<protein>
    <recommendedName>
        <fullName evidence="2">Atos-like conserved domain-containing protein</fullName>
    </recommendedName>
</protein>
<feature type="compositionally biased region" description="Basic and acidic residues" evidence="1">
    <location>
        <begin position="679"/>
        <end position="689"/>
    </location>
</feature>
<dbReference type="InterPro" id="IPR036570">
    <property type="entry name" value="HORMA_dom_sf"/>
</dbReference>
<evidence type="ECO:0000259" key="2">
    <source>
        <dbReference type="SMART" id="SM01177"/>
    </source>
</evidence>
<dbReference type="Pfam" id="PF13915">
    <property type="entry name" value="DUF4210"/>
    <property type="match status" value="1"/>
</dbReference>
<feature type="domain" description="Atos-like conserved" evidence="2">
    <location>
        <begin position="393"/>
        <end position="459"/>
    </location>
</feature>
<accession>A0A1Y1Y0M8</accession>
<organism evidence="3 4">
    <name type="scientific">Basidiobolus meristosporus CBS 931.73</name>
    <dbReference type="NCBI Taxonomy" id="1314790"/>
    <lineage>
        <taxon>Eukaryota</taxon>
        <taxon>Fungi</taxon>
        <taxon>Fungi incertae sedis</taxon>
        <taxon>Zoopagomycota</taxon>
        <taxon>Entomophthoromycotina</taxon>
        <taxon>Basidiobolomycetes</taxon>
        <taxon>Basidiobolales</taxon>
        <taxon>Basidiobolaceae</taxon>
        <taxon>Basidiobolus</taxon>
    </lineage>
</organism>
<dbReference type="Gene3D" id="3.30.900.10">
    <property type="entry name" value="HORMA domain"/>
    <property type="match status" value="1"/>
</dbReference>
<feature type="region of interest" description="Disordered" evidence="1">
    <location>
        <begin position="197"/>
        <end position="220"/>
    </location>
</feature>
<dbReference type="InParanoid" id="A0A1Y1Y0M8"/>
<proteinExistence type="predicted"/>
<feature type="compositionally biased region" description="Polar residues" evidence="1">
    <location>
        <begin position="202"/>
        <end position="214"/>
    </location>
</feature>
<dbReference type="OrthoDB" id="8625101at2759"/>
<comment type="caution">
    <text evidence="3">The sequence shown here is derived from an EMBL/GenBank/DDBJ whole genome shotgun (WGS) entry which is preliminary data.</text>
</comment>
<dbReference type="Proteomes" id="UP000193498">
    <property type="component" value="Unassembled WGS sequence"/>
</dbReference>
<reference evidence="3 4" key="1">
    <citation type="submission" date="2016-07" db="EMBL/GenBank/DDBJ databases">
        <title>Pervasive Adenine N6-methylation of Active Genes in Fungi.</title>
        <authorList>
            <consortium name="DOE Joint Genome Institute"/>
            <person name="Mondo S.J."/>
            <person name="Dannebaum R.O."/>
            <person name="Kuo R.C."/>
            <person name="Labutti K."/>
            <person name="Haridas S."/>
            <person name="Kuo A."/>
            <person name="Salamov A."/>
            <person name="Ahrendt S.R."/>
            <person name="Lipzen A."/>
            <person name="Sullivan W."/>
            <person name="Andreopoulos W.B."/>
            <person name="Clum A."/>
            <person name="Lindquist E."/>
            <person name="Daum C."/>
            <person name="Ramamoorthy G.K."/>
            <person name="Gryganskyi A."/>
            <person name="Culley D."/>
            <person name="Magnuson J.K."/>
            <person name="James T.Y."/>
            <person name="O'Malley M.A."/>
            <person name="Stajich J.E."/>
            <person name="Spatafora J.W."/>
            <person name="Visel A."/>
            <person name="Grigoriev I.V."/>
        </authorList>
    </citation>
    <scope>NUCLEOTIDE SEQUENCE [LARGE SCALE GENOMIC DNA]</scope>
    <source>
        <strain evidence="3 4">CBS 931.73</strain>
    </source>
</reference>
<dbReference type="PANTHER" id="PTHR13199">
    <property type="entry name" value="GH03947P"/>
    <property type="match status" value="1"/>
</dbReference>
<dbReference type="InterPro" id="IPR025261">
    <property type="entry name" value="Atos-like_cons_dom"/>
</dbReference>
<evidence type="ECO:0000313" key="3">
    <source>
        <dbReference type="EMBL" id="ORX91455.1"/>
    </source>
</evidence>
<feature type="region of interest" description="Disordered" evidence="1">
    <location>
        <begin position="658"/>
        <end position="699"/>
    </location>
</feature>
<gene>
    <name evidence="3" type="ORF">K493DRAFT_339341</name>
</gene>
<dbReference type="SMART" id="SM01177">
    <property type="entry name" value="DUF4210"/>
    <property type="match status" value="1"/>
</dbReference>
<name>A0A1Y1Y0M8_9FUNG</name>
<dbReference type="AlphaFoldDB" id="A0A1Y1Y0M8"/>
<dbReference type="InterPro" id="IPR033473">
    <property type="entry name" value="Atos-like_C"/>
</dbReference>
<dbReference type="PANTHER" id="PTHR13199:SF11">
    <property type="entry name" value="PROTEIN ATOSSA"/>
    <property type="match status" value="1"/>
</dbReference>
<keyword evidence="4" id="KW-1185">Reference proteome</keyword>
<feature type="region of interest" description="Disordered" evidence="1">
    <location>
        <begin position="252"/>
        <end position="285"/>
    </location>
</feature>
<evidence type="ECO:0000313" key="4">
    <source>
        <dbReference type="Proteomes" id="UP000193498"/>
    </source>
</evidence>
<dbReference type="EMBL" id="MCFE01000320">
    <property type="protein sequence ID" value="ORX91455.1"/>
    <property type="molecule type" value="Genomic_DNA"/>
</dbReference>
<sequence length="699" mass="77539">MPSALEFVSSGGQHFGKDTGLEFVNKIGQIILKARVGQSTATQQVEDTSASLKPKRATRSLAKALHAWNSGVPIHIHVFKKSDHALLECWTINFESWDSKPNERSKLDSTQLVLLLQSIYSQIRYLPLHSLITRGIFPKEEIEYSIASYSSVCSTDCFPSGVDLTNHQFKSAATSFGTLKVGVIYEKNLEVMKLAEGKDSFESSPEQPTHQQLEGHQHPQLKRRFSALNRPSKCITKSIHLSSMKMLATLEEEEREDAAELNGVDIESEKRHDAASEDKSPTWLSRPVSIPAASPIANTPCQSLSHLFAARHHYPHKPDAVGSGLGGSADIRPTHFPRKSYNCQLNVTPPHSPLSPFKNHHQHSGFSGMHLPKFGGRRSSISSLNPSELFGSLVGSYEESILSGRMSAVPSKPIHFTAQIGVLGKGKCKPSLKCPPHLNMDFPAYFYQHGNTESPSPYVGTVDLDHQDTIDKRFPHGYRIPPKGQLQVIIKNPNKTAVKFFLIPYDFSDMPENSKTFLRQKSYSVPGACKENPTLRYAIHLQFCSPSRKRIYLYKNIRLVFSHRVPDGSERLKVVCEGPGEPKYIPALNLPSKPSLAPKAPAVADDPPPMDVNGNPIPPFSAADAFARRELRKPSITSTISESLLKMKLSGEDLRVDHDHGHGHRHYENHVEISAPSENGRRSEGREFAVVEPGKVLPK</sequence>
<dbReference type="Pfam" id="PF13889">
    <property type="entry name" value="Chromosome_seg"/>
    <property type="match status" value="1"/>
</dbReference>
<dbReference type="InterPro" id="IPR051506">
    <property type="entry name" value="ATOS_Transcription_Regulators"/>
</dbReference>